<dbReference type="Pfam" id="PF00400">
    <property type="entry name" value="WD40"/>
    <property type="match status" value="5"/>
</dbReference>
<feature type="repeat" description="WD" evidence="6">
    <location>
        <begin position="665"/>
        <end position="697"/>
    </location>
</feature>
<dbReference type="PANTHER" id="PTHR19848:SF8">
    <property type="entry name" value="F-BOX AND WD REPEAT DOMAIN CONTAINING 7"/>
    <property type="match status" value="1"/>
</dbReference>
<keyword evidence="4" id="KW-0863">Zinc-finger</keyword>
<dbReference type="InParanoid" id="A0A2P6N5K7"/>
<evidence type="ECO:0000256" key="5">
    <source>
        <dbReference type="ARBA" id="ARBA00022833"/>
    </source>
</evidence>
<evidence type="ECO:0000256" key="4">
    <source>
        <dbReference type="ARBA" id="ARBA00022771"/>
    </source>
</evidence>
<reference evidence="9 10" key="1">
    <citation type="journal article" date="2018" name="Genome Biol. Evol.">
        <title>Multiple Roots of Fruiting Body Formation in Amoebozoa.</title>
        <authorList>
            <person name="Hillmann F."/>
            <person name="Forbes G."/>
            <person name="Novohradska S."/>
            <person name="Ferling I."/>
            <person name="Riege K."/>
            <person name="Groth M."/>
            <person name="Westermann M."/>
            <person name="Marz M."/>
            <person name="Spaller T."/>
            <person name="Winckler T."/>
            <person name="Schaap P."/>
            <person name="Glockner G."/>
        </authorList>
    </citation>
    <scope>NUCLEOTIDE SEQUENCE [LARGE SCALE GENOMIC DNA]</scope>
    <source>
        <strain evidence="9 10">Jena</strain>
    </source>
</reference>
<dbReference type="Pfam" id="PF12937">
    <property type="entry name" value="F-box-like"/>
    <property type="match status" value="1"/>
</dbReference>
<evidence type="ECO:0000256" key="3">
    <source>
        <dbReference type="ARBA" id="ARBA00022737"/>
    </source>
</evidence>
<feature type="repeat" description="WD" evidence="6">
    <location>
        <begin position="451"/>
        <end position="480"/>
    </location>
</feature>
<evidence type="ECO:0000259" key="8">
    <source>
        <dbReference type="PROSITE" id="PS50181"/>
    </source>
</evidence>
<evidence type="ECO:0000256" key="6">
    <source>
        <dbReference type="PROSITE-ProRule" id="PRU00221"/>
    </source>
</evidence>
<dbReference type="PRINTS" id="PR00320">
    <property type="entry name" value="GPROTEINBRPT"/>
</dbReference>
<name>A0A2P6N5K7_9EUKA</name>
<dbReference type="PROSITE" id="PS00678">
    <property type="entry name" value="WD_REPEATS_1"/>
    <property type="match status" value="2"/>
</dbReference>
<accession>A0A2P6N5K7</accession>
<keyword evidence="10" id="KW-1185">Reference proteome</keyword>
<dbReference type="AlphaFoldDB" id="A0A2P6N5K7"/>
<dbReference type="PANTHER" id="PTHR19848">
    <property type="entry name" value="WD40 REPEAT PROTEIN"/>
    <property type="match status" value="1"/>
</dbReference>
<dbReference type="SMART" id="SM00256">
    <property type="entry name" value="FBOX"/>
    <property type="match status" value="1"/>
</dbReference>
<sequence length="719" mass="81656">MKRRGSFEQDEDVKRRFLGHTPDQSPPRLNAMVDQLPPQRHPLLQKLLGQNLASPVIDLSDNTQQQSSGYVDLTEDTPTNDYSHHLRMALDRDDPLKRQQAKENPYVYCRYCNHQTDKPLQIPCCRHLICRSCAQQLPPEVYSCKICFKSFKKMEVETVYIQTLAVPHVWQYRVKGPCMVLEDMTFTYHTFPEDSLLSWGNRQINVCSYLPIGTSNMLEKFPDEIILKILHFLDDVGDVLNVSLVCKDLKRSARDDSLWKRFYQIRYFTDRISIRTYKKCPDRSWMYIYGHKSSIENMKWTLALPSVAPVLQGKDKSLTNSQSTPSTTNINQRDVLQSNTRVPILRRNSSDGFTITRKSTERTSIDDLAVPNVYRHGEPEFRRKRTHSGINQSRIFVKSQCLAITCMRFDSSNVVTGGGHSDNWDFEPASLLAPNNVVVYDAKYARKVKTLAGHSDTITSVLIVGERIISGSRDRTVKIWHRSGPRWSKRTAFTVDTKRAHTKAITALHALGSTLVSASKDKTMRVWDVTEVGGEAKCVFNMPSIQQALQFKDNTIVSGGKDRKLYVTDLETSQTTMTMRGHKGWISALQINFNHVMSAGGNDGSLRLFDLRTGDNVRTIKVENSLFSNGWITSLQWDENKVICGSSDRCIRLYDIVSGKCFNTLKAHSDVITAVQYDNNKLLSSSLDRTVRFWNFSGEASGEEAESSVSNGHPSCTVS</sequence>
<dbReference type="SMART" id="SM00320">
    <property type="entry name" value="WD40"/>
    <property type="match status" value="6"/>
</dbReference>
<dbReference type="SUPFAM" id="SSF81383">
    <property type="entry name" value="F-box domain"/>
    <property type="match status" value="1"/>
</dbReference>
<dbReference type="GO" id="GO:0008270">
    <property type="term" value="F:zinc ion binding"/>
    <property type="evidence" value="ECO:0007669"/>
    <property type="project" value="UniProtKB-KW"/>
</dbReference>
<evidence type="ECO:0000256" key="7">
    <source>
        <dbReference type="SAM" id="MobiDB-lite"/>
    </source>
</evidence>
<keyword evidence="2" id="KW-0479">Metal-binding</keyword>
<feature type="region of interest" description="Disordered" evidence="7">
    <location>
        <begin position="1"/>
        <end position="28"/>
    </location>
</feature>
<keyword evidence="1 6" id="KW-0853">WD repeat</keyword>
<dbReference type="InterPro" id="IPR019775">
    <property type="entry name" value="WD40_repeat_CS"/>
</dbReference>
<dbReference type="Gene3D" id="2.130.10.10">
    <property type="entry name" value="YVTN repeat-like/Quinoprotein amine dehydrogenase"/>
    <property type="match status" value="2"/>
</dbReference>
<keyword evidence="3" id="KW-0677">Repeat</keyword>
<dbReference type="Proteomes" id="UP000241769">
    <property type="component" value="Unassembled WGS sequence"/>
</dbReference>
<dbReference type="PROSITE" id="PS00518">
    <property type="entry name" value="ZF_RING_1"/>
    <property type="match status" value="1"/>
</dbReference>
<dbReference type="InterPro" id="IPR017907">
    <property type="entry name" value="Znf_RING_CS"/>
</dbReference>
<dbReference type="SUPFAM" id="SSF50978">
    <property type="entry name" value="WD40 repeat-like"/>
    <property type="match status" value="1"/>
</dbReference>
<dbReference type="STRING" id="1890364.A0A2P6N5K7"/>
<dbReference type="InterPro" id="IPR001810">
    <property type="entry name" value="F-box_dom"/>
</dbReference>
<dbReference type="PROSITE" id="PS50082">
    <property type="entry name" value="WD_REPEATS_2"/>
    <property type="match status" value="4"/>
</dbReference>
<keyword evidence="5" id="KW-0862">Zinc</keyword>
<dbReference type="Gene3D" id="1.20.1280.50">
    <property type="match status" value="1"/>
</dbReference>
<dbReference type="EMBL" id="MDYQ01000192">
    <property type="protein sequence ID" value="PRP79224.1"/>
    <property type="molecule type" value="Genomic_DNA"/>
</dbReference>
<feature type="repeat" description="WD" evidence="6">
    <location>
        <begin position="579"/>
        <end position="619"/>
    </location>
</feature>
<dbReference type="CDD" id="cd00200">
    <property type="entry name" value="WD40"/>
    <property type="match status" value="1"/>
</dbReference>
<dbReference type="InterPro" id="IPR036047">
    <property type="entry name" value="F-box-like_dom_sf"/>
</dbReference>
<organism evidence="9 10">
    <name type="scientific">Planoprotostelium fungivorum</name>
    <dbReference type="NCBI Taxonomy" id="1890364"/>
    <lineage>
        <taxon>Eukaryota</taxon>
        <taxon>Amoebozoa</taxon>
        <taxon>Evosea</taxon>
        <taxon>Variosea</taxon>
        <taxon>Cavosteliida</taxon>
        <taxon>Cavosteliaceae</taxon>
        <taxon>Planoprotostelium</taxon>
    </lineage>
</organism>
<dbReference type="InterPro" id="IPR020472">
    <property type="entry name" value="WD40_PAC1"/>
</dbReference>
<proteinExistence type="predicted"/>
<dbReference type="OrthoDB" id="496at2759"/>
<dbReference type="InterPro" id="IPR015943">
    <property type="entry name" value="WD40/YVTN_repeat-like_dom_sf"/>
</dbReference>
<comment type="caution">
    <text evidence="9">The sequence shown here is derived from an EMBL/GenBank/DDBJ whole genome shotgun (WGS) entry which is preliminary data.</text>
</comment>
<feature type="domain" description="F-box" evidence="8">
    <location>
        <begin position="215"/>
        <end position="262"/>
    </location>
</feature>
<feature type="repeat" description="WD" evidence="6">
    <location>
        <begin position="498"/>
        <end position="529"/>
    </location>
</feature>
<protein>
    <submittedName>
        <fullName evidence="9">F-box/WD repeat-containing protein 7-like</fullName>
    </submittedName>
</protein>
<evidence type="ECO:0000256" key="2">
    <source>
        <dbReference type="ARBA" id="ARBA00022723"/>
    </source>
</evidence>
<evidence type="ECO:0000256" key="1">
    <source>
        <dbReference type="ARBA" id="ARBA00022574"/>
    </source>
</evidence>
<dbReference type="PROSITE" id="PS50181">
    <property type="entry name" value="FBOX"/>
    <property type="match status" value="1"/>
</dbReference>
<dbReference type="InterPro" id="IPR036322">
    <property type="entry name" value="WD40_repeat_dom_sf"/>
</dbReference>
<evidence type="ECO:0000313" key="10">
    <source>
        <dbReference type="Proteomes" id="UP000241769"/>
    </source>
</evidence>
<dbReference type="InterPro" id="IPR001680">
    <property type="entry name" value="WD40_rpt"/>
</dbReference>
<gene>
    <name evidence="9" type="ORF">PROFUN_12762</name>
</gene>
<dbReference type="PROSITE" id="PS50294">
    <property type="entry name" value="WD_REPEATS_REGION"/>
    <property type="match status" value="2"/>
</dbReference>
<evidence type="ECO:0000313" key="9">
    <source>
        <dbReference type="EMBL" id="PRP79224.1"/>
    </source>
</evidence>